<dbReference type="InterPro" id="IPR015001">
    <property type="entry name" value="DUF1850"/>
</dbReference>
<evidence type="ECO:0000256" key="1">
    <source>
        <dbReference type="SAM" id="Phobius"/>
    </source>
</evidence>
<dbReference type="Proteomes" id="UP001152173">
    <property type="component" value="Unassembled WGS sequence"/>
</dbReference>
<dbReference type="Pfam" id="PF08905">
    <property type="entry name" value="DUF1850"/>
    <property type="match status" value="1"/>
</dbReference>
<keyword evidence="1" id="KW-0472">Membrane</keyword>
<dbReference type="EMBL" id="JAMKBJ010000003">
    <property type="protein sequence ID" value="MCZ8536538.1"/>
    <property type="molecule type" value="Genomic_DNA"/>
</dbReference>
<protein>
    <submittedName>
        <fullName evidence="2">DUF1850 domain-containing protein</fullName>
    </submittedName>
</protein>
<evidence type="ECO:0000313" key="3">
    <source>
        <dbReference type="Proteomes" id="UP001152173"/>
    </source>
</evidence>
<sequence length="171" mass="20132">MDKRLKMIIIVFSIMSILLSAFIPYKWSFVFFEQRTTHPVAYLPLEQEKTFRIRYTHSIHLSDVIETYKVTENHAIQLSSLEYEDFAIGMPSGAGKGEKFVEKEGKYYITNMSQVFPSFNIMVGDVDRDLALRYEDNEFDLKKFLKRGETYTFQVARLSLFDQLRGVKIRE</sequence>
<gene>
    <name evidence="2" type="ORF">M9R32_05005</name>
</gene>
<accession>A0A9X3RDL3</accession>
<keyword evidence="3" id="KW-1185">Reference proteome</keyword>
<name>A0A9X3RDL3_9BACL</name>
<proteinExistence type="predicted"/>
<evidence type="ECO:0000313" key="2">
    <source>
        <dbReference type="EMBL" id="MCZ8536538.1"/>
    </source>
</evidence>
<keyword evidence="1" id="KW-0812">Transmembrane</keyword>
<organism evidence="2 3">
    <name type="scientific">Paenisporosarcina quisquiliarum</name>
    <dbReference type="NCBI Taxonomy" id="365346"/>
    <lineage>
        <taxon>Bacteria</taxon>
        <taxon>Bacillati</taxon>
        <taxon>Bacillota</taxon>
        <taxon>Bacilli</taxon>
        <taxon>Bacillales</taxon>
        <taxon>Caryophanaceae</taxon>
        <taxon>Paenisporosarcina</taxon>
    </lineage>
</organism>
<comment type="caution">
    <text evidence="2">The sequence shown here is derived from an EMBL/GenBank/DDBJ whole genome shotgun (WGS) entry which is preliminary data.</text>
</comment>
<reference evidence="2" key="1">
    <citation type="submission" date="2022-05" db="EMBL/GenBank/DDBJ databases">
        <authorList>
            <person name="Colautti A."/>
            <person name="Iacumin L."/>
        </authorList>
    </citation>
    <scope>NUCLEOTIDE SEQUENCE</scope>
    <source>
        <strain evidence="2">SK 55</strain>
    </source>
</reference>
<feature type="transmembrane region" description="Helical" evidence="1">
    <location>
        <begin position="7"/>
        <end position="27"/>
    </location>
</feature>
<dbReference type="AlphaFoldDB" id="A0A9X3RDL3"/>
<keyword evidence="1" id="KW-1133">Transmembrane helix</keyword>
<dbReference type="RefSeq" id="WP_269925639.1">
    <property type="nucleotide sequence ID" value="NZ_JAMKBJ010000003.1"/>
</dbReference>